<dbReference type="PROSITE" id="PS50110">
    <property type="entry name" value="RESPONSE_REGULATORY"/>
    <property type="match status" value="1"/>
</dbReference>
<keyword evidence="6 13" id="KW-0418">Kinase</keyword>
<dbReference type="CDD" id="cd00075">
    <property type="entry name" value="HATPase"/>
    <property type="match status" value="1"/>
</dbReference>
<evidence type="ECO:0000256" key="1">
    <source>
        <dbReference type="ARBA" id="ARBA00000085"/>
    </source>
</evidence>
<evidence type="ECO:0000256" key="4">
    <source>
        <dbReference type="ARBA" id="ARBA00022553"/>
    </source>
</evidence>
<sequence length="622" mass="70145">MLDTWKLLIIDDCVADRKIYRRFLLRDPHLSYQILEADCAEDGLALCQEMHFDVILLDFCLPDMSGLELLDKLNQEVFDTATPVIILTGRGDQEVAVQAMKRGALDYLVKQQLKPDVLQLAVRNAIKQSGLQVQLNKTQERQRLIATTALRIRQSLDLEQILHTAVAEVQQLLKCDRVMVYQFAPDLSGKIVASSAESSDVVGLYDRVDSERVVYQRVASHLENRIQDICYEDTELETGDWRLLRGRGSKEQKSREVEEQRVNLDSSPMVSCLFANTQYPLGAPEFPNPQSLIPCKRAISYVYEAGLSNCYDTFTEQFHTKAHLVVPINLSNNGKPTPKPWGLLIAYQNSGERQWQPDDVEMLYEVSVQLAIAIQQAELLAQTQAALQKEKQLNVFRSQIIGTVSHECRTPLTSILAAASTIEKHGKQLDESKQHRFMQIIEQKARYMSKLVDNMLLVNQFELDKAKFKPIPLDLLQFFSDLIEQERETLGERHKLIFQITGNNQGFWGDRGLLQQIFANLMSNAIKYSVNESTVEFHLIGKESEVIFYIRDEGIGIPLADQENLFQSFCRGSNVDTIPGTGLGLAIAKACVELHGGSITLSSQVGQGTTVTVSLPKRLTTN</sequence>
<evidence type="ECO:0000259" key="12">
    <source>
        <dbReference type="PROSITE" id="PS50110"/>
    </source>
</evidence>
<comment type="caution">
    <text evidence="13">The sequence shown here is derived from an EMBL/GenBank/DDBJ whole genome shotgun (WGS) entry which is preliminary data.</text>
</comment>
<dbReference type="PROSITE" id="PS50046">
    <property type="entry name" value="PHYTOCHROME_2"/>
    <property type="match status" value="1"/>
</dbReference>
<comment type="catalytic activity">
    <reaction evidence="1">
        <text>ATP + protein L-histidine = ADP + protein N-phospho-L-histidine.</text>
        <dbReference type="EC" id="2.7.13.3"/>
    </reaction>
</comment>
<gene>
    <name evidence="13" type="ORF">A6770_27085</name>
</gene>
<keyword evidence="5" id="KW-0808">Transferase</keyword>
<dbReference type="PROSITE" id="PS50109">
    <property type="entry name" value="HIS_KIN"/>
    <property type="match status" value="1"/>
</dbReference>
<dbReference type="SMART" id="SM00448">
    <property type="entry name" value="REC"/>
    <property type="match status" value="1"/>
</dbReference>
<name>A0A367QS21_9NOSO</name>
<evidence type="ECO:0000256" key="6">
    <source>
        <dbReference type="ARBA" id="ARBA00022777"/>
    </source>
</evidence>
<dbReference type="Gene3D" id="1.10.287.130">
    <property type="match status" value="1"/>
</dbReference>
<dbReference type="InterPro" id="IPR004358">
    <property type="entry name" value="Sig_transdc_His_kin-like_C"/>
</dbReference>
<feature type="modified residue" description="4-aspartylphosphate" evidence="9">
    <location>
        <position position="58"/>
    </location>
</feature>
<dbReference type="SUPFAM" id="SSF47384">
    <property type="entry name" value="Homodimeric domain of signal transducing histidine kinase"/>
    <property type="match status" value="1"/>
</dbReference>
<dbReference type="Pfam" id="PF01590">
    <property type="entry name" value="GAF"/>
    <property type="match status" value="1"/>
</dbReference>
<evidence type="ECO:0000256" key="7">
    <source>
        <dbReference type="ARBA" id="ARBA00023012"/>
    </source>
</evidence>
<dbReference type="FunFam" id="3.30.565.10:FF:000006">
    <property type="entry name" value="Sensor histidine kinase WalK"/>
    <property type="match status" value="1"/>
</dbReference>
<evidence type="ECO:0000259" key="10">
    <source>
        <dbReference type="PROSITE" id="PS50046"/>
    </source>
</evidence>
<dbReference type="Gene3D" id="3.30.450.40">
    <property type="match status" value="1"/>
</dbReference>
<dbReference type="PANTHER" id="PTHR43547:SF2">
    <property type="entry name" value="HYBRID SIGNAL TRANSDUCTION HISTIDINE KINASE C"/>
    <property type="match status" value="1"/>
</dbReference>
<dbReference type="InterPro" id="IPR016132">
    <property type="entry name" value="Phyto_chromo_attachment"/>
</dbReference>
<dbReference type="InterPro" id="IPR036097">
    <property type="entry name" value="HisK_dim/P_sf"/>
</dbReference>
<evidence type="ECO:0000256" key="5">
    <source>
        <dbReference type="ARBA" id="ARBA00022679"/>
    </source>
</evidence>
<comment type="function">
    <text evidence="8">Photoreceptor which exists in two forms that are reversibly interconvertible by light: the R form that absorbs maximally in the red region of the spectrum and the FR form that absorbs maximally in the far-red region.</text>
</comment>
<comment type="similarity">
    <text evidence="2">In the N-terminal section; belongs to the phytochrome family.</text>
</comment>
<evidence type="ECO:0000256" key="9">
    <source>
        <dbReference type="PROSITE-ProRule" id="PRU00169"/>
    </source>
</evidence>
<dbReference type="InterPro" id="IPR005467">
    <property type="entry name" value="His_kinase_dom"/>
</dbReference>
<dbReference type="CDD" id="cd00082">
    <property type="entry name" value="HisKA"/>
    <property type="match status" value="1"/>
</dbReference>
<dbReference type="EC" id="2.7.13.3" evidence="3"/>
<dbReference type="PANTHER" id="PTHR43547">
    <property type="entry name" value="TWO-COMPONENT HISTIDINE KINASE"/>
    <property type="match status" value="1"/>
</dbReference>
<dbReference type="Gene3D" id="3.30.565.10">
    <property type="entry name" value="Histidine kinase-like ATPase, C-terminal domain"/>
    <property type="match status" value="1"/>
</dbReference>
<organism evidence="13 14">
    <name type="scientific">Nostoc minutum NIES-26</name>
    <dbReference type="NCBI Taxonomy" id="1844469"/>
    <lineage>
        <taxon>Bacteria</taxon>
        <taxon>Bacillati</taxon>
        <taxon>Cyanobacteriota</taxon>
        <taxon>Cyanophyceae</taxon>
        <taxon>Nostocales</taxon>
        <taxon>Nostocaceae</taxon>
        <taxon>Nostoc</taxon>
    </lineage>
</organism>
<evidence type="ECO:0000259" key="11">
    <source>
        <dbReference type="PROSITE" id="PS50109"/>
    </source>
</evidence>
<evidence type="ECO:0000313" key="14">
    <source>
        <dbReference type="Proteomes" id="UP000252107"/>
    </source>
</evidence>
<dbReference type="Pfam" id="PF00072">
    <property type="entry name" value="Response_reg"/>
    <property type="match status" value="1"/>
</dbReference>
<dbReference type="GO" id="GO:0000155">
    <property type="term" value="F:phosphorelay sensor kinase activity"/>
    <property type="evidence" value="ECO:0007669"/>
    <property type="project" value="InterPro"/>
</dbReference>
<reference evidence="13" key="1">
    <citation type="submission" date="2016-04" db="EMBL/GenBank/DDBJ databases">
        <authorList>
            <person name="Tabuchi Yagui T.R."/>
        </authorList>
    </citation>
    <scope>NUCLEOTIDE SEQUENCE [LARGE SCALE GENOMIC DNA]</scope>
    <source>
        <strain evidence="13">NIES-26</strain>
    </source>
</reference>
<dbReference type="SMART" id="SM00387">
    <property type="entry name" value="HATPase_c"/>
    <property type="match status" value="1"/>
</dbReference>
<dbReference type="Pfam" id="PF00512">
    <property type="entry name" value="HisKA"/>
    <property type="match status" value="1"/>
</dbReference>
<dbReference type="Gene3D" id="3.40.50.2300">
    <property type="match status" value="1"/>
</dbReference>
<evidence type="ECO:0000256" key="8">
    <source>
        <dbReference type="ARBA" id="ARBA00055745"/>
    </source>
</evidence>
<dbReference type="SUPFAM" id="SSF52172">
    <property type="entry name" value="CheY-like"/>
    <property type="match status" value="1"/>
</dbReference>
<evidence type="ECO:0000313" key="13">
    <source>
        <dbReference type="EMBL" id="RCJ26032.1"/>
    </source>
</evidence>
<feature type="domain" description="Histidine kinase" evidence="11">
    <location>
        <begin position="403"/>
        <end position="619"/>
    </location>
</feature>
<proteinExistence type="inferred from homology"/>
<keyword evidence="7" id="KW-0902">Two-component regulatory system</keyword>
<dbReference type="InterPro" id="IPR029016">
    <property type="entry name" value="GAF-like_dom_sf"/>
</dbReference>
<dbReference type="SUPFAM" id="SSF55781">
    <property type="entry name" value="GAF domain-like"/>
    <property type="match status" value="1"/>
</dbReference>
<dbReference type="InterPro" id="IPR011006">
    <property type="entry name" value="CheY-like_superfamily"/>
</dbReference>
<feature type="domain" description="Phytochrome chromophore attachment site" evidence="10">
    <location>
        <begin position="157"/>
        <end position="369"/>
    </location>
</feature>
<dbReference type="InterPro" id="IPR003661">
    <property type="entry name" value="HisK_dim/P_dom"/>
</dbReference>
<evidence type="ECO:0000256" key="3">
    <source>
        <dbReference type="ARBA" id="ARBA00012438"/>
    </source>
</evidence>
<dbReference type="AlphaFoldDB" id="A0A367QS21"/>
<protein>
    <recommendedName>
        <fullName evidence="3">histidine kinase</fullName>
        <ecNumber evidence="3">2.7.13.3</ecNumber>
    </recommendedName>
</protein>
<accession>A0A367QS21</accession>
<dbReference type="SUPFAM" id="SSF55874">
    <property type="entry name" value="ATPase domain of HSP90 chaperone/DNA topoisomerase II/histidine kinase"/>
    <property type="match status" value="1"/>
</dbReference>
<dbReference type="EMBL" id="LXQD01000311">
    <property type="protein sequence ID" value="RCJ26032.1"/>
    <property type="molecule type" value="Genomic_DNA"/>
</dbReference>
<dbReference type="Proteomes" id="UP000252107">
    <property type="component" value="Unassembled WGS sequence"/>
</dbReference>
<dbReference type="SMART" id="SM00388">
    <property type="entry name" value="HisKA"/>
    <property type="match status" value="1"/>
</dbReference>
<dbReference type="InterPro" id="IPR003594">
    <property type="entry name" value="HATPase_dom"/>
</dbReference>
<keyword evidence="4 9" id="KW-0597">Phosphoprotein</keyword>
<dbReference type="SMART" id="SM00065">
    <property type="entry name" value="GAF"/>
    <property type="match status" value="1"/>
</dbReference>
<evidence type="ECO:0000256" key="2">
    <source>
        <dbReference type="ARBA" id="ARBA00006402"/>
    </source>
</evidence>
<dbReference type="PRINTS" id="PR00344">
    <property type="entry name" value="BCTRLSENSOR"/>
</dbReference>
<dbReference type="Pfam" id="PF02518">
    <property type="entry name" value="HATPase_c"/>
    <property type="match status" value="1"/>
</dbReference>
<feature type="domain" description="Response regulatory" evidence="12">
    <location>
        <begin position="6"/>
        <end position="125"/>
    </location>
</feature>
<dbReference type="CDD" id="cd00156">
    <property type="entry name" value="REC"/>
    <property type="match status" value="1"/>
</dbReference>
<keyword evidence="14" id="KW-1185">Reference proteome</keyword>
<dbReference type="InterPro" id="IPR036890">
    <property type="entry name" value="HATPase_C_sf"/>
</dbReference>
<dbReference type="InterPro" id="IPR003018">
    <property type="entry name" value="GAF"/>
</dbReference>
<dbReference type="InterPro" id="IPR001789">
    <property type="entry name" value="Sig_transdc_resp-reg_receiver"/>
</dbReference>